<dbReference type="VEuPathDB" id="FungiDB:BO97DRAFT_203805"/>
<dbReference type="EMBL" id="KZ824313">
    <property type="protein sequence ID" value="RAL08510.1"/>
    <property type="molecule type" value="Genomic_DNA"/>
</dbReference>
<dbReference type="PANTHER" id="PTHR10039">
    <property type="entry name" value="AMELOGENIN"/>
    <property type="match status" value="1"/>
</dbReference>
<dbReference type="OrthoDB" id="1577640at2759"/>
<protein>
    <recommendedName>
        <fullName evidence="2">Nephrocystin 3-like N-terminal domain-containing protein</fullName>
    </recommendedName>
</protein>
<evidence type="ECO:0000313" key="3">
    <source>
        <dbReference type="EMBL" id="RAL08510.1"/>
    </source>
</evidence>
<gene>
    <name evidence="3" type="ORF">BO97DRAFT_203805</name>
</gene>
<evidence type="ECO:0000259" key="2">
    <source>
        <dbReference type="Pfam" id="PF24883"/>
    </source>
</evidence>
<evidence type="ECO:0000313" key="4">
    <source>
        <dbReference type="Proteomes" id="UP000248961"/>
    </source>
</evidence>
<organism evidence="3 4">
    <name type="scientific">Aspergillus homomorphus (strain CBS 101889)</name>
    <dbReference type="NCBI Taxonomy" id="1450537"/>
    <lineage>
        <taxon>Eukaryota</taxon>
        <taxon>Fungi</taxon>
        <taxon>Dikarya</taxon>
        <taxon>Ascomycota</taxon>
        <taxon>Pezizomycotina</taxon>
        <taxon>Eurotiomycetes</taxon>
        <taxon>Eurotiomycetidae</taxon>
        <taxon>Eurotiales</taxon>
        <taxon>Aspergillaceae</taxon>
        <taxon>Aspergillus</taxon>
        <taxon>Aspergillus subgen. Circumdati</taxon>
    </lineage>
</organism>
<keyword evidence="1" id="KW-0677">Repeat</keyword>
<dbReference type="RefSeq" id="XP_025547664.1">
    <property type="nucleotide sequence ID" value="XM_025690543.1"/>
</dbReference>
<proteinExistence type="predicted"/>
<dbReference type="STRING" id="1450537.A0A395HL65"/>
<evidence type="ECO:0000256" key="1">
    <source>
        <dbReference type="ARBA" id="ARBA00022737"/>
    </source>
</evidence>
<dbReference type="AlphaFoldDB" id="A0A395HL65"/>
<sequence length="561" mass="63197">MIRATGISLPGSAIKMWGCNSVKQVRSGTRAHATGCLRGRNFTVGRPTARSCGLAAVLVVESLSCDHMTQYCDTNPGNLLLYFYFSFREKSKQVQHRCQSALLKQICREPKALREVKRLYDQAHKDSVPVSAQFGDVKACLDTTIKDLKGLKQVFIVLDALDELDNDLDDLQRTQMLQWIISVTTHESHVHVLFTSRSRSGRGDIEHAMDLHPDVLKIHIDAKANQDDMCLYLTDQFQASTALSSLPRASKKDLCDRLIGMADGMFLWTHCQLADLVKLPFLRPKDIRVILESMPKTLESTYSRILEDVSKFMLTEVVQALQWLSVALRPLTLQEINEACIIRLLELPIIDKDNQLPGDGVLSCLPGLVSRTIKDHDEYVLLAHFSVREFLMSRAAVKRGSSEAPFTFRDCTAHALIAESCIAYINYWCNRAPKNKMCAGAELKSFPLLQYACQHWAEHLNQTDENEQARLASAALQLLTRPEYITDVLSVYNPLEDWEKRPWRSWSRPSSSEHNLISHLGWAAVLGLPSVTTLVLRGTNPALNERGRIQDSTRCVSAHKI</sequence>
<dbReference type="PANTHER" id="PTHR10039:SF16">
    <property type="entry name" value="GPI INOSITOL-DEACYLASE"/>
    <property type="match status" value="1"/>
</dbReference>
<dbReference type="InterPro" id="IPR056884">
    <property type="entry name" value="NPHP3-like_N"/>
</dbReference>
<name>A0A395HL65_ASPHC</name>
<dbReference type="Pfam" id="PF24883">
    <property type="entry name" value="NPHP3_N"/>
    <property type="match status" value="1"/>
</dbReference>
<feature type="domain" description="Nephrocystin 3-like N-terminal" evidence="2">
    <location>
        <begin position="65"/>
        <end position="197"/>
    </location>
</feature>
<dbReference type="GeneID" id="37194832"/>
<keyword evidence="4" id="KW-1185">Reference proteome</keyword>
<dbReference type="Proteomes" id="UP000248961">
    <property type="component" value="Unassembled WGS sequence"/>
</dbReference>
<reference evidence="3 4" key="1">
    <citation type="submission" date="2018-02" db="EMBL/GenBank/DDBJ databases">
        <title>The genomes of Aspergillus section Nigri reveals drivers in fungal speciation.</title>
        <authorList>
            <consortium name="DOE Joint Genome Institute"/>
            <person name="Vesth T.C."/>
            <person name="Nybo J."/>
            <person name="Theobald S."/>
            <person name="Brandl J."/>
            <person name="Frisvad J.C."/>
            <person name="Nielsen K.F."/>
            <person name="Lyhne E.K."/>
            <person name="Kogle M.E."/>
            <person name="Kuo A."/>
            <person name="Riley R."/>
            <person name="Clum A."/>
            <person name="Nolan M."/>
            <person name="Lipzen A."/>
            <person name="Salamov A."/>
            <person name="Henrissat B."/>
            <person name="Wiebenga A."/>
            <person name="De vries R.P."/>
            <person name="Grigoriev I.V."/>
            <person name="Mortensen U.H."/>
            <person name="Andersen M.R."/>
            <person name="Baker S.E."/>
        </authorList>
    </citation>
    <scope>NUCLEOTIDE SEQUENCE [LARGE SCALE GENOMIC DNA]</scope>
    <source>
        <strain evidence="3 4">CBS 101889</strain>
    </source>
</reference>
<accession>A0A395HL65</accession>